<keyword evidence="3" id="KW-1185">Reference proteome</keyword>
<evidence type="ECO:0000256" key="1">
    <source>
        <dbReference type="SAM" id="MobiDB-lite"/>
    </source>
</evidence>
<feature type="compositionally biased region" description="Basic and acidic residues" evidence="1">
    <location>
        <begin position="32"/>
        <end position="50"/>
    </location>
</feature>
<dbReference type="RefSeq" id="WP_218041460.1">
    <property type="nucleotide sequence ID" value="NZ_BAAAHL010000006.1"/>
</dbReference>
<evidence type="ECO:0000313" key="3">
    <source>
        <dbReference type="Proteomes" id="UP000331127"/>
    </source>
</evidence>
<protein>
    <submittedName>
        <fullName evidence="2">Uncharacterized protein</fullName>
    </submittedName>
</protein>
<dbReference type="Proteomes" id="UP000331127">
    <property type="component" value="Unassembled WGS sequence"/>
</dbReference>
<evidence type="ECO:0000313" key="2">
    <source>
        <dbReference type="EMBL" id="GES13331.1"/>
    </source>
</evidence>
<organism evidence="2 3">
    <name type="scientific">Acrocarpospora macrocephala</name>
    <dbReference type="NCBI Taxonomy" id="150177"/>
    <lineage>
        <taxon>Bacteria</taxon>
        <taxon>Bacillati</taxon>
        <taxon>Actinomycetota</taxon>
        <taxon>Actinomycetes</taxon>
        <taxon>Streptosporangiales</taxon>
        <taxon>Streptosporangiaceae</taxon>
        <taxon>Acrocarpospora</taxon>
    </lineage>
</organism>
<comment type="caution">
    <text evidence="2">The sequence shown here is derived from an EMBL/GenBank/DDBJ whole genome shotgun (WGS) entry which is preliminary data.</text>
</comment>
<proteinExistence type="predicted"/>
<accession>A0A5M3X190</accession>
<name>A0A5M3X190_9ACTN</name>
<dbReference type="EMBL" id="BLAE01000045">
    <property type="protein sequence ID" value="GES13331.1"/>
    <property type="molecule type" value="Genomic_DNA"/>
</dbReference>
<sequence length="112" mass="12142">MHRVRLAGTLHTVIAASGMAVRLADTGGLVTRQDHRAHPARQDRRSDPPARRHPRSVGDIPVVYITVPPAATPKMIAMEFARFSDLPISRRGNITDIAEAESNLALIGCRSG</sequence>
<gene>
    <name evidence="2" type="ORF">Amac_069280</name>
</gene>
<feature type="region of interest" description="Disordered" evidence="1">
    <location>
        <begin position="27"/>
        <end position="57"/>
    </location>
</feature>
<dbReference type="AlphaFoldDB" id="A0A5M3X190"/>
<reference evidence="2 3" key="1">
    <citation type="submission" date="2019-10" db="EMBL/GenBank/DDBJ databases">
        <title>Whole genome shotgun sequence of Acrocarpospora macrocephala NBRC 16266.</title>
        <authorList>
            <person name="Ichikawa N."/>
            <person name="Kimura A."/>
            <person name="Kitahashi Y."/>
            <person name="Komaki H."/>
            <person name="Oguchi A."/>
        </authorList>
    </citation>
    <scope>NUCLEOTIDE SEQUENCE [LARGE SCALE GENOMIC DNA]</scope>
    <source>
        <strain evidence="2 3">NBRC 16266</strain>
    </source>
</reference>